<reference evidence="1" key="2">
    <citation type="submission" date="2021-04" db="EMBL/GenBank/DDBJ databases">
        <authorList>
            <person name="Gilroy R."/>
        </authorList>
    </citation>
    <scope>NUCLEOTIDE SEQUENCE</scope>
    <source>
        <strain evidence="1">14324</strain>
    </source>
</reference>
<name>A0A9D2DUA5_9FIRM</name>
<dbReference type="AlphaFoldDB" id="A0A9D2DUA5"/>
<gene>
    <name evidence="1" type="ORF">IAA21_10145</name>
</gene>
<evidence type="ECO:0000313" key="1">
    <source>
        <dbReference type="EMBL" id="HIZ23139.1"/>
    </source>
</evidence>
<organism evidence="1 2">
    <name type="scientific">Candidatus Blautia faecigallinarum</name>
    <dbReference type="NCBI Taxonomy" id="2838488"/>
    <lineage>
        <taxon>Bacteria</taxon>
        <taxon>Bacillati</taxon>
        <taxon>Bacillota</taxon>
        <taxon>Clostridia</taxon>
        <taxon>Lachnospirales</taxon>
        <taxon>Lachnospiraceae</taxon>
        <taxon>Blautia</taxon>
    </lineage>
</organism>
<comment type="caution">
    <text evidence="1">The sequence shown here is derived from an EMBL/GenBank/DDBJ whole genome shotgun (WGS) entry which is preliminary data.</text>
</comment>
<dbReference type="EMBL" id="DXBU01000136">
    <property type="protein sequence ID" value="HIZ23139.1"/>
    <property type="molecule type" value="Genomic_DNA"/>
</dbReference>
<accession>A0A9D2DUA5</accession>
<dbReference type="Proteomes" id="UP000824041">
    <property type="component" value="Unassembled WGS sequence"/>
</dbReference>
<sequence>MSQKKVDEYKKKKANREKIMKKEKLVFRLEKLAAALVGLAIVCWIGYSVYDRVAENQENVVEETVMDTSALDEYLSSLSAETAEAE</sequence>
<proteinExistence type="predicted"/>
<reference evidence="1" key="1">
    <citation type="journal article" date="2021" name="PeerJ">
        <title>Extensive microbial diversity within the chicken gut microbiome revealed by metagenomics and culture.</title>
        <authorList>
            <person name="Gilroy R."/>
            <person name="Ravi A."/>
            <person name="Getino M."/>
            <person name="Pursley I."/>
            <person name="Horton D.L."/>
            <person name="Alikhan N.F."/>
            <person name="Baker D."/>
            <person name="Gharbi K."/>
            <person name="Hall N."/>
            <person name="Watson M."/>
            <person name="Adriaenssens E.M."/>
            <person name="Foster-Nyarko E."/>
            <person name="Jarju S."/>
            <person name="Secka A."/>
            <person name="Antonio M."/>
            <person name="Oren A."/>
            <person name="Chaudhuri R.R."/>
            <person name="La Ragione R."/>
            <person name="Hildebrand F."/>
            <person name="Pallen M.J."/>
        </authorList>
    </citation>
    <scope>NUCLEOTIDE SEQUENCE</scope>
    <source>
        <strain evidence="1">14324</strain>
    </source>
</reference>
<protein>
    <submittedName>
        <fullName evidence="1">Uncharacterized protein</fullName>
    </submittedName>
</protein>
<evidence type="ECO:0000313" key="2">
    <source>
        <dbReference type="Proteomes" id="UP000824041"/>
    </source>
</evidence>